<proteinExistence type="predicted"/>
<reference evidence="1" key="2">
    <citation type="submission" date="2021-01" db="EMBL/GenBank/DDBJ databases">
        <authorList>
            <person name="Hahn C.R."/>
            <person name="Youssef N.H."/>
            <person name="Elshahed M."/>
        </authorList>
    </citation>
    <scope>NUCLEOTIDE SEQUENCE</scope>
    <source>
        <strain evidence="1">Zod_Metabat.24</strain>
    </source>
</reference>
<name>A0A9D8KEU4_9DELT</name>
<evidence type="ECO:0000313" key="1">
    <source>
        <dbReference type="EMBL" id="MBN1572804.1"/>
    </source>
</evidence>
<protein>
    <submittedName>
        <fullName evidence="1">Uncharacterized protein</fullName>
    </submittedName>
</protein>
<sequence length="113" mass="12754">MNIRVVCKYGAGDRPADSITDSLILTEDEAVKRGYYELNGRWKLRESFSLSLPYPPLGHLIRPGVYVRVTNLEAGLISENLYVKGVKISGETTGVMINLECERYEDWEEEAAI</sequence>
<accession>A0A9D8KEU4</accession>
<dbReference type="EMBL" id="JAFGIX010000029">
    <property type="protein sequence ID" value="MBN1572804.1"/>
    <property type="molecule type" value="Genomic_DNA"/>
</dbReference>
<evidence type="ECO:0000313" key="2">
    <source>
        <dbReference type="Proteomes" id="UP000809273"/>
    </source>
</evidence>
<gene>
    <name evidence="1" type="ORF">JW984_06360</name>
</gene>
<dbReference type="Proteomes" id="UP000809273">
    <property type="component" value="Unassembled WGS sequence"/>
</dbReference>
<organism evidence="1 2">
    <name type="scientific">Candidatus Zymogenus saltonus</name>
    <dbReference type="NCBI Taxonomy" id="2844893"/>
    <lineage>
        <taxon>Bacteria</taxon>
        <taxon>Deltaproteobacteria</taxon>
        <taxon>Candidatus Zymogenia</taxon>
        <taxon>Candidatus Zymogeniales</taxon>
        <taxon>Candidatus Zymogenaceae</taxon>
        <taxon>Candidatus Zymogenus</taxon>
    </lineage>
</organism>
<reference evidence="1" key="1">
    <citation type="journal article" date="2021" name="Environ. Microbiol.">
        <title>Genomic characterization of three novel Desulfobacterota classes expand the metabolic and phylogenetic diversity of the phylum.</title>
        <authorList>
            <person name="Murphy C.L."/>
            <person name="Biggerstaff J."/>
            <person name="Eichhorn A."/>
            <person name="Ewing E."/>
            <person name="Shahan R."/>
            <person name="Soriano D."/>
            <person name="Stewart S."/>
            <person name="VanMol K."/>
            <person name="Walker R."/>
            <person name="Walters P."/>
            <person name="Elshahed M.S."/>
            <person name="Youssef N.H."/>
        </authorList>
    </citation>
    <scope>NUCLEOTIDE SEQUENCE</scope>
    <source>
        <strain evidence="1">Zod_Metabat.24</strain>
    </source>
</reference>
<comment type="caution">
    <text evidence="1">The sequence shown here is derived from an EMBL/GenBank/DDBJ whole genome shotgun (WGS) entry which is preliminary data.</text>
</comment>
<dbReference type="AlphaFoldDB" id="A0A9D8KEU4"/>